<dbReference type="PANTHER" id="PTHR23521">
    <property type="entry name" value="TRANSPORTER MFS SUPERFAMILY"/>
    <property type="match status" value="1"/>
</dbReference>
<feature type="transmembrane region" description="Helical" evidence="5">
    <location>
        <begin position="354"/>
        <end position="372"/>
    </location>
</feature>
<feature type="transmembrane region" description="Helical" evidence="5">
    <location>
        <begin position="322"/>
        <end position="342"/>
    </location>
</feature>
<protein>
    <submittedName>
        <fullName evidence="7">MFS transporter</fullName>
    </submittedName>
</protein>
<keyword evidence="8" id="KW-1185">Reference proteome</keyword>
<feature type="transmembrane region" description="Helical" evidence="5">
    <location>
        <begin position="235"/>
        <end position="253"/>
    </location>
</feature>
<feature type="transmembrane region" description="Helical" evidence="5">
    <location>
        <begin position="158"/>
        <end position="179"/>
    </location>
</feature>
<dbReference type="Pfam" id="PF00083">
    <property type="entry name" value="Sugar_tr"/>
    <property type="match status" value="1"/>
</dbReference>
<keyword evidence="3 5" id="KW-1133">Transmembrane helix</keyword>
<dbReference type="Gene3D" id="1.20.1250.20">
    <property type="entry name" value="MFS general substrate transporter like domains"/>
    <property type="match status" value="2"/>
</dbReference>
<gene>
    <name evidence="7" type="ORF">ACFQ3C_06440</name>
</gene>
<dbReference type="InterPro" id="IPR020846">
    <property type="entry name" value="MFS_dom"/>
</dbReference>
<proteinExistence type="predicted"/>
<dbReference type="InterPro" id="IPR011701">
    <property type="entry name" value="MFS"/>
</dbReference>
<feature type="transmembrane region" description="Helical" evidence="5">
    <location>
        <begin position="94"/>
        <end position="113"/>
    </location>
</feature>
<comment type="caution">
    <text evidence="7">The sequence shown here is derived from an EMBL/GenBank/DDBJ whole genome shotgun (WGS) entry which is preliminary data.</text>
</comment>
<dbReference type="CDD" id="cd17477">
    <property type="entry name" value="MFS_YcaD_like"/>
    <property type="match status" value="1"/>
</dbReference>
<dbReference type="Proteomes" id="UP001597151">
    <property type="component" value="Unassembled WGS sequence"/>
</dbReference>
<dbReference type="Pfam" id="PF07690">
    <property type="entry name" value="MFS_1"/>
    <property type="match status" value="1"/>
</dbReference>
<dbReference type="RefSeq" id="WP_380789718.1">
    <property type="nucleotide sequence ID" value="NZ_JBHTKR010000002.1"/>
</dbReference>
<evidence type="ECO:0000313" key="8">
    <source>
        <dbReference type="Proteomes" id="UP001597151"/>
    </source>
</evidence>
<sequence>MLKFLSSAWALLLGLLLLMIGNGLQGTLLGVRGEIEGFSTFEMSMVMSAYFVGFLGGSKLAPEMIRRVGHVRVFAALASLISAMLILYPSWPNPWVWMACRVVIGFCFCGVYVTAESWLNNAATNETRGQALSMYMLVQVGGIMIAQGLLLVADPGGFILFVIPSVLVSIAFAPILLSVTPTPAFDTTKPMTLRQLFNVSPLGCMGMFLLGGVFAAQFGMAAVYGAQTGLSIPEISMFVTAFYLGATVLQFPLGWLSDRMDRRMLILLAAALGGAGALLGMVAGTSFVLLLAAAFLVGGTSNPLYSLLIAYTNDFLDRDDMAAASGGLLFINGLGAIAGPLVTGWMMGVFGSPGYFLVIAVLLISLALYAAYRMTQRRAPAVSETATYTPISPTATSVALDVAREYAISTADAEQERDKSA</sequence>
<feature type="transmembrane region" description="Helical" evidence="5">
    <location>
        <begin position="265"/>
        <end position="283"/>
    </location>
</feature>
<feature type="domain" description="Major facilitator superfamily (MFS) profile" evidence="6">
    <location>
        <begin position="149"/>
        <end position="421"/>
    </location>
</feature>
<dbReference type="InterPro" id="IPR005828">
    <property type="entry name" value="MFS_sugar_transport-like"/>
</dbReference>
<feature type="transmembrane region" description="Helical" evidence="5">
    <location>
        <begin position="289"/>
        <end position="310"/>
    </location>
</feature>
<dbReference type="PANTHER" id="PTHR23521:SF3">
    <property type="entry name" value="MFS TRANSPORTER"/>
    <property type="match status" value="1"/>
</dbReference>
<evidence type="ECO:0000313" key="7">
    <source>
        <dbReference type="EMBL" id="MFD1194302.1"/>
    </source>
</evidence>
<evidence type="ECO:0000256" key="2">
    <source>
        <dbReference type="ARBA" id="ARBA00022692"/>
    </source>
</evidence>
<dbReference type="PROSITE" id="PS50850">
    <property type="entry name" value="MFS"/>
    <property type="match status" value="1"/>
</dbReference>
<name>A0ABW3TC81_9RHOB</name>
<dbReference type="EMBL" id="JBHTKR010000002">
    <property type="protein sequence ID" value="MFD1194302.1"/>
    <property type="molecule type" value="Genomic_DNA"/>
</dbReference>
<evidence type="ECO:0000256" key="3">
    <source>
        <dbReference type="ARBA" id="ARBA00022989"/>
    </source>
</evidence>
<accession>A0ABW3TC81</accession>
<dbReference type="SUPFAM" id="SSF103473">
    <property type="entry name" value="MFS general substrate transporter"/>
    <property type="match status" value="1"/>
</dbReference>
<dbReference type="InterPro" id="IPR047200">
    <property type="entry name" value="MFS_YcaD-like"/>
</dbReference>
<feature type="transmembrane region" description="Helical" evidence="5">
    <location>
        <begin position="39"/>
        <end position="57"/>
    </location>
</feature>
<evidence type="ECO:0000259" key="6">
    <source>
        <dbReference type="PROSITE" id="PS50850"/>
    </source>
</evidence>
<feature type="transmembrane region" description="Helical" evidence="5">
    <location>
        <begin position="134"/>
        <end position="152"/>
    </location>
</feature>
<reference evidence="8" key="1">
    <citation type="journal article" date="2019" name="Int. J. Syst. Evol. Microbiol.">
        <title>The Global Catalogue of Microorganisms (GCM) 10K type strain sequencing project: providing services to taxonomists for standard genome sequencing and annotation.</title>
        <authorList>
            <consortium name="The Broad Institute Genomics Platform"/>
            <consortium name="The Broad Institute Genome Sequencing Center for Infectious Disease"/>
            <person name="Wu L."/>
            <person name="Ma J."/>
        </authorList>
    </citation>
    <scope>NUCLEOTIDE SEQUENCE [LARGE SCALE GENOMIC DNA]</scope>
    <source>
        <strain evidence="8">CCUG 55328</strain>
    </source>
</reference>
<feature type="transmembrane region" description="Helical" evidence="5">
    <location>
        <begin position="199"/>
        <end position="223"/>
    </location>
</feature>
<evidence type="ECO:0000256" key="1">
    <source>
        <dbReference type="ARBA" id="ARBA00004370"/>
    </source>
</evidence>
<comment type="subcellular location">
    <subcellularLocation>
        <location evidence="1">Membrane</location>
    </subcellularLocation>
</comment>
<evidence type="ECO:0000256" key="4">
    <source>
        <dbReference type="ARBA" id="ARBA00023136"/>
    </source>
</evidence>
<keyword evidence="4 5" id="KW-0472">Membrane</keyword>
<dbReference type="InterPro" id="IPR036259">
    <property type="entry name" value="MFS_trans_sf"/>
</dbReference>
<feature type="transmembrane region" description="Helical" evidence="5">
    <location>
        <begin position="69"/>
        <end position="88"/>
    </location>
</feature>
<keyword evidence="2 5" id="KW-0812">Transmembrane</keyword>
<organism evidence="7 8">
    <name type="scientific">Seohaeicola saemankumensis</name>
    <dbReference type="NCBI Taxonomy" id="481181"/>
    <lineage>
        <taxon>Bacteria</taxon>
        <taxon>Pseudomonadati</taxon>
        <taxon>Pseudomonadota</taxon>
        <taxon>Alphaproteobacteria</taxon>
        <taxon>Rhodobacterales</taxon>
        <taxon>Roseobacteraceae</taxon>
        <taxon>Seohaeicola</taxon>
    </lineage>
</organism>
<evidence type="ECO:0000256" key="5">
    <source>
        <dbReference type="SAM" id="Phobius"/>
    </source>
</evidence>